<evidence type="ECO:0000256" key="3">
    <source>
        <dbReference type="ARBA" id="ARBA00022737"/>
    </source>
</evidence>
<comment type="subcellular location">
    <subcellularLocation>
        <location evidence="1">Nucleus</location>
    </subcellularLocation>
</comment>
<dbReference type="GO" id="GO:0000981">
    <property type="term" value="F:DNA-binding transcription factor activity, RNA polymerase II-specific"/>
    <property type="evidence" value="ECO:0007669"/>
    <property type="project" value="TreeGrafter"/>
</dbReference>
<dbReference type="Pfam" id="PF00096">
    <property type="entry name" value="zf-C2H2"/>
    <property type="match status" value="3"/>
</dbReference>
<dbReference type="SMART" id="SM00355">
    <property type="entry name" value="ZnF_C2H2"/>
    <property type="match status" value="3"/>
</dbReference>
<feature type="compositionally biased region" description="Low complexity" evidence="8">
    <location>
        <begin position="32"/>
        <end position="46"/>
    </location>
</feature>
<dbReference type="FunFam" id="3.30.160.60:FF:000478">
    <property type="entry name" value="Zinc finger protein 133"/>
    <property type="match status" value="1"/>
</dbReference>
<dbReference type="AlphaFoldDB" id="A0AAE1KSD2"/>
<dbReference type="GO" id="GO:0005634">
    <property type="term" value="C:nucleus"/>
    <property type="evidence" value="ECO:0007669"/>
    <property type="project" value="UniProtKB-SubCell"/>
</dbReference>
<feature type="region of interest" description="Disordered" evidence="8">
    <location>
        <begin position="20"/>
        <end position="46"/>
    </location>
</feature>
<evidence type="ECO:0000256" key="2">
    <source>
        <dbReference type="ARBA" id="ARBA00022723"/>
    </source>
</evidence>
<evidence type="ECO:0000256" key="5">
    <source>
        <dbReference type="ARBA" id="ARBA00022833"/>
    </source>
</evidence>
<dbReference type="Proteomes" id="UP001286313">
    <property type="component" value="Unassembled WGS sequence"/>
</dbReference>
<dbReference type="SUPFAM" id="SSF57667">
    <property type="entry name" value="beta-beta-alpha zinc fingers"/>
    <property type="match status" value="2"/>
</dbReference>
<dbReference type="FunFam" id="3.30.160.60:FF:000180">
    <property type="entry name" value="Zinc finger protein 689"/>
    <property type="match status" value="1"/>
</dbReference>
<organism evidence="10 11">
    <name type="scientific">Petrolisthes cinctipes</name>
    <name type="common">Flat porcelain crab</name>
    <dbReference type="NCBI Taxonomy" id="88211"/>
    <lineage>
        <taxon>Eukaryota</taxon>
        <taxon>Metazoa</taxon>
        <taxon>Ecdysozoa</taxon>
        <taxon>Arthropoda</taxon>
        <taxon>Crustacea</taxon>
        <taxon>Multicrustacea</taxon>
        <taxon>Malacostraca</taxon>
        <taxon>Eumalacostraca</taxon>
        <taxon>Eucarida</taxon>
        <taxon>Decapoda</taxon>
        <taxon>Pleocyemata</taxon>
        <taxon>Anomura</taxon>
        <taxon>Galatheoidea</taxon>
        <taxon>Porcellanidae</taxon>
        <taxon>Petrolisthes</taxon>
    </lineage>
</organism>
<dbReference type="PROSITE" id="PS00028">
    <property type="entry name" value="ZINC_FINGER_C2H2_1"/>
    <property type="match status" value="3"/>
</dbReference>
<dbReference type="PROSITE" id="PS50157">
    <property type="entry name" value="ZINC_FINGER_C2H2_2"/>
    <property type="match status" value="3"/>
</dbReference>
<dbReference type="InterPro" id="IPR013087">
    <property type="entry name" value="Znf_C2H2_type"/>
</dbReference>
<feature type="domain" description="C2H2-type" evidence="9">
    <location>
        <begin position="112"/>
        <end position="139"/>
    </location>
</feature>
<evidence type="ECO:0000256" key="7">
    <source>
        <dbReference type="PROSITE-ProRule" id="PRU00042"/>
    </source>
</evidence>
<evidence type="ECO:0000313" key="11">
    <source>
        <dbReference type="Proteomes" id="UP001286313"/>
    </source>
</evidence>
<evidence type="ECO:0000256" key="1">
    <source>
        <dbReference type="ARBA" id="ARBA00004123"/>
    </source>
</evidence>
<proteinExistence type="predicted"/>
<evidence type="ECO:0000256" key="8">
    <source>
        <dbReference type="SAM" id="MobiDB-lite"/>
    </source>
</evidence>
<evidence type="ECO:0000256" key="6">
    <source>
        <dbReference type="ARBA" id="ARBA00023242"/>
    </source>
</evidence>
<evidence type="ECO:0000313" key="10">
    <source>
        <dbReference type="EMBL" id="KAK3883014.1"/>
    </source>
</evidence>
<dbReference type="PANTHER" id="PTHR23235:SF142">
    <property type="entry name" value="ZINC FINGER PROTEIN 384"/>
    <property type="match status" value="1"/>
</dbReference>
<dbReference type="EMBL" id="JAWQEG010001036">
    <property type="protein sequence ID" value="KAK3883014.1"/>
    <property type="molecule type" value="Genomic_DNA"/>
</dbReference>
<feature type="domain" description="C2H2-type" evidence="9">
    <location>
        <begin position="168"/>
        <end position="195"/>
    </location>
</feature>
<sequence>MVWYGDDYAQELGVSLENFRAKPSTSKEGKMSKQLQPLDQKPQLSSLQLPQSSLQLPQSSLQLPQSSLQLPQSSLQLPQSSLQLPQSSLQLPQSSPSLHQPHRLVHDRVKPHMCPDCGKTFTRPDTLKTHRLLHTGEKPHMCPDCGKRFNQLGSMKTHRLLHTGEKPHVCPDCGKRFNRLSSMKTHRLIHTDVTTPKHSGPITTTHRRHHTETLRAFNDNTRTSPLRNTQDLMTTHGHHITSLPPTTDYNTATNLTTTLLLPVKTTHRRHITSLPPATDYNTAANLTTTPLLPIQQHRDITSLHSHPPTTDYNTATNLTTTPLLPIQQQPATNTFPSPHHTAHTFLWVEDLESGDNFLIRRLWFEGECCSTSEKR</sequence>
<keyword evidence="2" id="KW-0479">Metal-binding</keyword>
<keyword evidence="3" id="KW-0677">Repeat</keyword>
<gene>
    <name evidence="10" type="ORF">Pcinc_012643</name>
</gene>
<dbReference type="FunFam" id="3.30.160.60:FF:001344">
    <property type="entry name" value="Zinc finger protein 16 like"/>
    <property type="match status" value="1"/>
</dbReference>
<feature type="domain" description="C2H2-type" evidence="9">
    <location>
        <begin position="140"/>
        <end position="167"/>
    </location>
</feature>
<dbReference type="InterPro" id="IPR036236">
    <property type="entry name" value="Znf_C2H2_sf"/>
</dbReference>
<evidence type="ECO:0000259" key="9">
    <source>
        <dbReference type="PROSITE" id="PS50157"/>
    </source>
</evidence>
<keyword evidence="11" id="KW-1185">Reference proteome</keyword>
<keyword evidence="6" id="KW-0539">Nucleus</keyword>
<name>A0AAE1KSD2_PETCI</name>
<comment type="caution">
    <text evidence="10">The sequence shown here is derived from an EMBL/GenBank/DDBJ whole genome shotgun (WGS) entry which is preliminary data.</text>
</comment>
<keyword evidence="4 7" id="KW-0863">Zinc-finger</keyword>
<dbReference type="PANTHER" id="PTHR23235">
    <property type="entry name" value="KRUEPPEL-LIKE TRANSCRIPTION FACTOR"/>
    <property type="match status" value="1"/>
</dbReference>
<dbReference type="GO" id="GO:0008270">
    <property type="term" value="F:zinc ion binding"/>
    <property type="evidence" value="ECO:0007669"/>
    <property type="project" value="UniProtKB-KW"/>
</dbReference>
<reference evidence="10" key="1">
    <citation type="submission" date="2023-10" db="EMBL/GenBank/DDBJ databases">
        <title>Genome assemblies of two species of porcelain crab, Petrolisthes cinctipes and Petrolisthes manimaculis (Anomura: Porcellanidae).</title>
        <authorList>
            <person name="Angst P."/>
        </authorList>
    </citation>
    <scope>NUCLEOTIDE SEQUENCE</scope>
    <source>
        <strain evidence="10">PB745_01</strain>
        <tissue evidence="10">Gill</tissue>
    </source>
</reference>
<protein>
    <recommendedName>
        <fullName evidence="9">C2H2-type domain-containing protein</fullName>
    </recommendedName>
</protein>
<evidence type="ECO:0000256" key="4">
    <source>
        <dbReference type="ARBA" id="ARBA00022771"/>
    </source>
</evidence>
<dbReference type="GO" id="GO:0000978">
    <property type="term" value="F:RNA polymerase II cis-regulatory region sequence-specific DNA binding"/>
    <property type="evidence" value="ECO:0007669"/>
    <property type="project" value="TreeGrafter"/>
</dbReference>
<keyword evidence="5" id="KW-0862">Zinc</keyword>
<accession>A0AAE1KSD2</accession>
<dbReference type="Gene3D" id="3.30.160.60">
    <property type="entry name" value="Classic Zinc Finger"/>
    <property type="match status" value="3"/>
</dbReference>